<evidence type="ECO:0000259" key="1">
    <source>
        <dbReference type="SMART" id="SM00507"/>
    </source>
</evidence>
<dbReference type="Gene3D" id="1.10.30.50">
    <property type="match status" value="1"/>
</dbReference>
<keyword evidence="2" id="KW-0255">Endonuclease</keyword>
<sequence length="379" mass="43133">MAAQSDDTIAFATQLLELVHRADTTTSYKYALLIALTELAVEGHGRAGKGELTTRQLATRVLELYWPQARAFHGGEHLRQLGGRGKSIVDHIAEFRASLDGGASSPQLAARRDRSGYERLLDRLEWLLIRNPIPRLQRLGKQPLDLLYDSLSWPEEPPKRPITAYQRALADGDDELREFDNRITLHEGVGAKLATLAPLLLPLVRREWTRFVARRNLARCKEAQLEDFLFAPSREQLGKLRPGLTRLQDRRCFYCDEALTARSEVDHFLAWSRCGASAIDNLVIAHSACNGDKSDLLVARHHLDRWIDRLDRRRDDLRELAERRHWYAEPGRIGALVRASYDGLGQTTPLWVARETWIPAGAERLAPTRRALTRVLRQL</sequence>
<dbReference type="AlphaFoldDB" id="A0A2S9XXV0"/>
<accession>A0A2S9XXV0</accession>
<evidence type="ECO:0000313" key="2">
    <source>
        <dbReference type="EMBL" id="PRP97551.1"/>
    </source>
</evidence>
<organism evidence="2 3">
    <name type="scientific">Enhygromyxa salina</name>
    <dbReference type="NCBI Taxonomy" id="215803"/>
    <lineage>
        <taxon>Bacteria</taxon>
        <taxon>Pseudomonadati</taxon>
        <taxon>Myxococcota</taxon>
        <taxon>Polyangia</taxon>
        <taxon>Nannocystales</taxon>
        <taxon>Nannocystaceae</taxon>
        <taxon>Enhygromyxa</taxon>
    </lineage>
</organism>
<dbReference type="OrthoDB" id="9804086at2"/>
<dbReference type="Proteomes" id="UP000237968">
    <property type="component" value="Unassembled WGS sequence"/>
</dbReference>
<dbReference type="InterPro" id="IPR002711">
    <property type="entry name" value="HNH"/>
</dbReference>
<dbReference type="GO" id="GO:0008270">
    <property type="term" value="F:zinc ion binding"/>
    <property type="evidence" value="ECO:0007669"/>
    <property type="project" value="InterPro"/>
</dbReference>
<protein>
    <submittedName>
        <fullName evidence="2">HNH endonuclease</fullName>
    </submittedName>
</protein>
<dbReference type="EMBL" id="PVNK01000152">
    <property type="protein sequence ID" value="PRP97551.1"/>
    <property type="molecule type" value="Genomic_DNA"/>
</dbReference>
<name>A0A2S9XXV0_9BACT</name>
<proteinExistence type="predicted"/>
<dbReference type="CDD" id="cd00085">
    <property type="entry name" value="HNHc"/>
    <property type="match status" value="1"/>
</dbReference>
<keyword evidence="2" id="KW-0378">Hydrolase</keyword>
<gene>
    <name evidence="2" type="ORF">ENSA5_32440</name>
</gene>
<dbReference type="GO" id="GO:0004519">
    <property type="term" value="F:endonuclease activity"/>
    <property type="evidence" value="ECO:0007669"/>
    <property type="project" value="UniProtKB-KW"/>
</dbReference>
<dbReference type="Pfam" id="PF01844">
    <property type="entry name" value="HNH"/>
    <property type="match status" value="1"/>
</dbReference>
<dbReference type="RefSeq" id="WP_106392602.1">
    <property type="nucleotide sequence ID" value="NZ_PVNK01000152.1"/>
</dbReference>
<keyword evidence="2" id="KW-0540">Nuclease</keyword>
<comment type="caution">
    <text evidence="2">The sequence shown here is derived from an EMBL/GenBank/DDBJ whole genome shotgun (WGS) entry which is preliminary data.</text>
</comment>
<dbReference type="SMART" id="SM00507">
    <property type="entry name" value="HNHc"/>
    <property type="match status" value="1"/>
</dbReference>
<keyword evidence="3" id="KW-1185">Reference proteome</keyword>
<evidence type="ECO:0000313" key="3">
    <source>
        <dbReference type="Proteomes" id="UP000237968"/>
    </source>
</evidence>
<dbReference type="GO" id="GO:0003676">
    <property type="term" value="F:nucleic acid binding"/>
    <property type="evidence" value="ECO:0007669"/>
    <property type="project" value="InterPro"/>
</dbReference>
<reference evidence="2 3" key="1">
    <citation type="submission" date="2018-03" db="EMBL/GenBank/DDBJ databases">
        <title>Draft Genome Sequences of the Obligatory Marine Myxobacteria Enhygromyxa salina SWB005.</title>
        <authorList>
            <person name="Poehlein A."/>
            <person name="Moghaddam J.A."/>
            <person name="Harms H."/>
            <person name="Alanjari M."/>
            <person name="Koenig G.M."/>
            <person name="Daniel R."/>
            <person name="Schaeberle T.F."/>
        </authorList>
    </citation>
    <scope>NUCLEOTIDE SEQUENCE [LARGE SCALE GENOMIC DNA]</scope>
    <source>
        <strain evidence="2 3">SWB005</strain>
    </source>
</reference>
<dbReference type="InterPro" id="IPR003615">
    <property type="entry name" value="HNH_nuc"/>
</dbReference>
<feature type="domain" description="HNH nuclease" evidence="1">
    <location>
        <begin position="241"/>
        <end position="291"/>
    </location>
</feature>